<dbReference type="PANTHER" id="PTHR15832:SF2">
    <property type="entry name" value="SH2 DOMAIN-CONTAINING PROTEIN"/>
    <property type="match status" value="1"/>
</dbReference>
<evidence type="ECO:0000313" key="3">
    <source>
        <dbReference type="Proteomes" id="UP000886998"/>
    </source>
</evidence>
<reference evidence="2" key="1">
    <citation type="submission" date="2020-08" db="EMBL/GenBank/DDBJ databases">
        <title>Multicomponent nature underlies the extraordinary mechanical properties of spider dragline silk.</title>
        <authorList>
            <person name="Kono N."/>
            <person name="Nakamura H."/>
            <person name="Mori M."/>
            <person name="Yoshida Y."/>
            <person name="Ohtoshi R."/>
            <person name="Malay A.D."/>
            <person name="Moran D.A.P."/>
            <person name="Tomita M."/>
            <person name="Numata K."/>
            <person name="Arakawa K."/>
        </authorList>
    </citation>
    <scope>NUCLEOTIDE SEQUENCE</scope>
</reference>
<gene>
    <name evidence="2" type="primary">Sh2d5</name>
    <name evidence="2" type="ORF">TNIN_48321</name>
</gene>
<dbReference type="Gene3D" id="2.30.29.30">
    <property type="entry name" value="Pleckstrin-homology domain (PH domain)/Phosphotyrosine-binding domain (PTB)"/>
    <property type="match status" value="1"/>
</dbReference>
<protein>
    <submittedName>
        <fullName evidence="2">SH2 domain-containing protein 5</fullName>
    </submittedName>
</protein>
<name>A0A8X6YH38_9ARAC</name>
<dbReference type="PANTHER" id="PTHR15832">
    <property type="entry name" value="SHC (SRC HOMOLOGY DOMAIN C-TERMINAL) ADAPTOR HOMOLOG"/>
    <property type="match status" value="1"/>
</dbReference>
<dbReference type="PROSITE" id="PS01179">
    <property type="entry name" value="PID"/>
    <property type="match status" value="1"/>
</dbReference>
<dbReference type="InterPro" id="IPR006020">
    <property type="entry name" value="PTB/PI_dom"/>
</dbReference>
<dbReference type="EMBL" id="BMAV01019688">
    <property type="protein sequence ID" value="GFY72835.1"/>
    <property type="molecule type" value="Genomic_DNA"/>
</dbReference>
<dbReference type="InterPro" id="IPR011993">
    <property type="entry name" value="PH-like_dom_sf"/>
</dbReference>
<organism evidence="2 3">
    <name type="scientific">Trichonephila inaurata madagascariensis</name>
    <dbReference type="NCBI Taxonomy" id="2747483"/>
    <lineage>
        <taxon>Eukaryota</taxon>
        <taxon>Metazoa</taxon>
        <taxon>Ecdysozoa</taxon>
        <taxon>Arthropoda</taxon>
        <taxon>Chelicerata</taxon>
        <taxon>Arachnida</taxon>
        <taxon>Araneae</taxon>
        <taxon>Araneomorphae</taxon>
        <taxon>Entelegynae</taxon>
        <taxon>Araneoidea</taxon>
        <taxon>Nephilidae</taxon>
        <taxon>Trichonephila</taxon>
        <taxon>Trichonephila inaurata</taxon>
    </lineage>
</organism>
<keyword evidence="3" id="KW-1185">Reference proteome</keyword>
<dbReference type="Proteomes" id="UP000886998">
    <property type="component" value="Unassembled WGS sequence"/>
</dbReference>
<comment type="caution">
    <text evidence="2">The sequence shown here is derived from an EMBL/GenBank/DDBJ whole genome shotgun (WGS) entry which is preliminary data.</text>
</comment>
<dbReference type="SUPFAM" id="SSF50729">
    <property type="entry name" value="PH domain-like"/>
    <property type="match status" value="1"/>
</dbReference>
<accession>A0A8X6YH38</accession>
<dbReference type="OrthoDB" id="10013007at2759"/>
<sequence length="169" mass="19041">MESNFATKLFNKFQGNSSDPNMSCKQIIPRRNWEDYLPDGSCFSRVLKIEPQIELSNESTIKKCEYVGSFPVSGSDQNERTEFVRNQLKQMRDSGPKKSVLLVLSLTGIKVCSSNGKSVLMAHALKRISFATCDPEHCQFSFLAREPNGHFSLQYCHSFLAEDSKTVSS</sequence>
<evidence type="ECO:0000313" key="2">
    <source>
        <dbReference type="EMBL" id="GFY72835.1"/>
    </source>
</evidence>
<dbReference type="AlphaFoldDB" id="A0A8X6YH38"/>
<feature type="domain" description="PID" evidence="1">
    <location>
        <begin position="66"/>
        <end position="164"/>
    </location>
</feature>
<proteinExistence type="predicted"/>
<evidence type="ECO:0000259" key="1">
    <source>
        <dbReference type="PROSITE" id="PS01179"/>
    </source>
</evidence>
<dbReference type="Pfam" id="PF00640">
    <property type="entry name" value="PID"/>
    <property type="match status" value="1"/>
</dbReference>